<feature type="chain" id="PRO_5011489510" description="MORN repeat variant" evidence="1">
    <location>
        <begin position="22"/>
        <end position="221"/>
    </location>
</feature>
<organism evidence="2 3">
    <name type="scientific">Dyadobacter soli</name>
    <dbReference type="NCBI Taxonomy" id="659014"/>
    <lineage>
        <taxon>Bacteria</taxon>
        <taxon>Pseudomonadati</taxon>
        <taxon>Bacteroidota</taxon>
        <taxon>Cytophagia</taxon>
        <taxon>Cytophagales</taxon>
        <taxon>Spirosomataceae</taxon>
        <taxon>Dyadobacter</taxon>
    </lineage>
</organism>
<sequence length="221" mass="25211">MKYLLRIFSVAFCIMTIHANAQDSTGLAGTPYQETQLAAGDKSPYLLKEWYSGTVRTNDDRVHDGVQLRYDYLKDEVEYKAGSNLYRVSNGVTEFTIPSGVELYTFKNGYPAVENQTDKSFYRLLYDGNTKLLKKYTNAIKVEKASATREMDAGAKLYLLKDGKMNPVQLNNRNSFLKLLTDERNKLNYVIKEQQLDFAGEDDLIRLLEEYDSYKAGRGGN</sequence>
<dbReference type="Proteomes" id="UP000198748">
    <property type="component" value="Unassembled WGS sequence"/>
</dbReference>
<keyword evidence="1" id="KW-0732">Signal</keyword>
<dbReference type="AlphaFoldDB" id="A0A1G7ZJE8"/>
<proteinExistence type="predicted"/>
<dbReference type="STRING" id="659014.SAMN04487996_12846"/>
<dbReference type="RefSeq" id="WP_090157335.1">
    <property type="nucleotide sequence ID" value="NZ_FNAN01000028.1"/>
</dbReference>
<protein>
    <recommendedName>
        <fullName evidence="4">MORN repeat variant</fullName>
    </recommendedName>
</protein>
<keyword evidence="3" id="KW-1185">Reference proteome</keyword>
<evidence type="ECO:0000313" key="2">
    <source>
        <dbReference type="EMBL" id="SDH08686.1"/>
    </source>
</evidence>
<accession>A0A1G7ZJE8</accession>
<evidence type="ECO:0008006" key="4">
    <source>
        <dbReference type="Google" id="ProtNLM"/>
    </source>
</evidence>
<evidence type="ECO:0000313" key="3">
    <source>
        <dbReference type="Proteomes" id="UP000198748"/>
    </source>
</evidence>
<name>A0A1G7ZJE8_9BACT</name>
<reference evidence="3" key="1">
    <citation type="submission" date="2016-10" db="EMBL/GenBank/DDBJ databases">
        <authorList>
            <person name="Varghese N."/>
            <person name="Submissions S."/>
        </authorList>
    </citation>
    <scope>NUCLEOTIDE SEQUENCE [LARGE SCALE GENOMIC DNA]</scope>
    <source>
        <strain evidence="3">DSM 25329</strain>
    </source>
</reference>
<dbReference type="OrthoDB" id="680837at2"/>
<feature type="signal peptide" evidence="1">
    <location>
        <begin position="1"/>
        <end position="21"/>
    </location>
</feature>
<evidence type="ECO:0000256" key="1">
    <source>
        <dbReference type="SAM" id="SignalP"/>
    </source>
</evidence>
<gene>
    <name evidence="2" type="ORF">SAMN04487996_12846</name>
</gene>
<dbReference type="EMBL" id="FNAN01000028">
    <property type="protein sequence ID" value="SDH08686.1"/>
    <property type="molecule type" value="Genomic_DNA"/>
</dbReference>